<dbReference type="InterPro" id="IPR011932">
    <property type="entry name" value="Recomb_XerD"/>
</dbReference>
<evidence type="ECO:0000256" key="11">
    <source>
        <dbReference type="HAMAP-Rule" id="MF_01807"/>
    </source>
</evidence>
<dbReference type="Proteomes" id="UP001528823">
    <property type="component" value="Unassembled WGS sequence"/>
</dbReference>
<feature type="active site" evidence="11">
    <location>
        <position position="172"/>
    </location>
</feature>
<feature type="active site" evidence="11">
    <location>
        <position position="246"/>
    </location>
</feature>
<evidence type="ECO:0000256" key="10">
    <source>
        <dbReference type="ARBA" id="ARBA00023306"/>
    </source>
</evidence>
<evidence type="ECO:0000256" key="4">
    <source>
        <dbReference type="ARBA" id="ARBA00022490"/>
    </source>
</evidence>
<evidence type="ECO:0000256" key="8">
    <source>
        <dbReference type="ARBA" id="ARBA00023125"/>
    </source>
</evidence>
<keyword evidence="15" id="KW-1185">Reference proteome</keyword>
<dbReference type="PANTHER" id="PTHR30349">
    <property type="entry name" value="PHAGE INTEGRASE-RELATED"/>
    <property type="match status" value="1"/>
</dbReference>
<keyword evidence="9 11" id="KW-0233">DNA recombination</keyword>
<dbReference type="PROSITE" id="PS51900">
    <property type="entry name" value="CB"/>
    <property type="match status" value="1"/>
</dbReference>
<evidence type="ECO:0000256" key="6">
    <source>
        <dbReference type="ARBA" id="ARBA00022829"/>
    </source>
</evidence>
<comment type="similarity">
    <text evidence="2 11">Belongs to the 'phage' integrase family. XerD subfamily.</text>
</comment>
<accession>A0ABT5U2M0</accession>
<feature type="active site" evidence="11">
    <location>
        <position position="148"/>
    </location>
</feature>
<dbReference type="EMBL" id="JAPMOU010000001">
    <property type="protein sequence ID" value="MDE1460470.1"/>
    <property type="molecule type" value="Genomic_DNA"/>
</dbReference>
<dbReference type="Pfam" id="PF00589">
    <property type="entry name" value="Phage_integrase"/>
    <property type="match status" value="1"/>
</dbReference>
<keyword evidence="8 11" id="KW-0238">DNA-binding</keyword>
<feature type="active site" evidence="11">
    <location>
        <position position="269"/>
    </location>
</feature>
<dbReference type="NCBIfam" id="TIGR02225">
    <property type="entry name" value="recomb_XerD"/>
    <property type="match status" value="1"/>
</dbReference>
<feature type="domain" description="Core-binding (CB)" evidence="13">
    <location>
        <begin position="4"/>
        <end position="87"/>
    </location>
</feature>
<dbReference type="InterPro" id="IPR004107">
    <property type="entry name" value="Integrase_SAM-like_N"/>
</dbReference>
<dbReference type="Gene3D" id="1.10.443.10">
    <property type="entry name" value="Intergrase catalytic core"/>
    <property type="match status" value="1"/>
</dbReference>
<dbReference type="InterPro" id="IPR023009">
    <property type="entry name" value="Tyrosine_recombinase_XerC/XerD"/>
</dbReference>
<dbReference type="RefSeq" id="WP_274686843.1">
    <property type="nucleotide sequence ID" value="NZ_JAPMOU010000001.1"/>
</dbReference>
<evidence type="ECO:0000256" key="7">
    <source>
        <dbReference type="ARBA" id="ARBA00022908"/>
    </source>
</evidence>
<reference evidence="14 15" key="1">
    <citation type="submission" date="2022-11" db="EMBL/GenBank/DDBJ databases">
        <title>Spartinivicinus poritis sp. nov., isolated from scleractinian coral Porites lutea.</title>
        <authorList>
            <person name="Zhang G."/>
            <person name="Cai L."/>
            <person name="Wei Q."/>
        </authorList>
    </citation>
    <scope>NUCLEOTIDE SEQUENCE [LARGE SCALE GENOMIC DNA]</scope>
    <source>
        <strain evidence="14 15">A2-2</strain>
    </source>
</reference>
<dbReference type="Gene3D" id="1.10.150.130">
    <property type="match status" value="1"/>
</dbReference>
<dbReference type="NCBIfam" id="NF001399">
    <property type="entry name" value="PRK00283.1"/>
    <property type="match status" value="1"/>
</dbReference>
<name>A0ABT5U2M0_9GAMM</name>
<keyword evidence="7 11" id="KW-0229">DNA integration</keyword>
<evidence type="ECO:0000256" key="2">
    <source>
        <dbReference type="ARBA" id="ARBA00010450"/>
    </source>
</evidence>
<keyword evidence="4 11" id="KW-0963">Cytoplasm</keyword>
<comment type="subcellular location">
    <subcellularLocation>
        <location evidence="1 11">Cytoplasm</location>
    </subcellularLocation>
</comment>
<comment type="caution">
    <text evidence="14">The sequence shown here is derived from an EMBL/GenBank/DDBJ whole genome shotgun (WGS) entry which is preliminary data.</text>
</comment>
<dbReference type="InterPro" id="IPR050090">
    <property type="entry name" value="Tyrosine_recombinase_XerCD"/>
</dbReference>
<dbReference type="HAMAP" id="MF_01807">
    <property type="entry name" value="Recomb_XerD"/>
    <property type="match status" value="1"/>
</dbReference>
<keyword evidence="10 11" id="KW-0131">Cell cycle</keyword>
<dbReference type="InterPro" id="IPR044068">
    <property type="entry name" value="CB"/>
</dbReference>
<feature type="active site" evidence="11">
    <location>
        <position position="243"/>
    </location>
</feature>
<evidence type="ECO:0000259" key="13">
    <source>
        <dbReference type="PROSITE" id="PS51900"/>
    </source>
</evidence>
<dbReference type="SUPFAM" id="SSF56349">
    <property type="entry name" value="DNA breaking-rejoining enzymes"/>
    <property type="match status" value="1"/>
</dbReference>
<dbReference type="PANTHER" id="PTHR30349:SF90">
    <property type="entry name" value="TYROSINE RECOMBINASE XERD"/>
    <property type="match status" value="1"/>
</dbReference>
<dbReference type="CDD" id="cd00798">
    <property type="entry name" value="INT_XerDC_C"/>
    <property type="match status" value="1"/>
</dbReference>
<dbReference type="HAMAP" id="MF_01808">
    <property type="entry name" value="Recomb_XerC_XerD"/>
    <property type="match status" value="1"/>
</dbReference>
<evidence type="ECO:0000256" key="9">
    <source>
        <dbReference type="ARBA" id="ARBA00023172"/>
    </source>
</evidence>
<keyword evidence="6 11" id="KW-0159">Chromosome partition</keyword>
<evidence type="ECO:0000313" key="14">
    <source>
        <dbReference type="EMBL" id="MDE1460470.1"/>
    </source>
</evidence>
<dbReference type="InterPro" id="IPR011010">
    <property type="entry name" value="DNA_brk_join_enz"/>
</dbReference>
<protein>
    <recommendedName>
        <fullName evidence="3 11">Tyrosine recombinase XerD</fullName>
    </recommendedName>
</protein>
<dbReference type="InterPro" id="IPR013762">
    <property type="entry name" value="Integrase-like_cat_sf"/>
</dbReference>
<dbReference type="NCBIfam" id="NF040815">
    <property type="entry name" value="recomb_XerA_Arch"/>
    <property type="match status" value="1"/>
</dbReference>
<dbReference type="Pfam" id="PF02899">
    <property type="entry name" value="Phage_int_SAM_1"/>
    <property type="match status" value="1"/>
</dbReference>
<sequence>MATIQADQLINQFLDHLWLERGTSQNTLTAYRSDLSGFVSWLESKQLLLATSDHIQAYLQHRLHAGYNKRSQARCLSVLRRFYRYLLLQQLREDDPTQHIAMPKLGRYLPKSLSEEQVEALLEAPDLSTLVGQRDKAMLELLYSSGLRVSELVGLTVHQLSLNRGALRVVGKGKKERLIPVGEEAQDWLESYLANGRSHLVGSASCEVLFPSTRGTAMTRQTFWYRVKKYTVLAGITIEVSPHTLRHAFATHLLNHGANLRAVQMMLGHSDLSTTQIYTYVAQHRLQQLYKEHHPRA</sequence>
<evidence type="ECO:0000256" key="3">
    <source>
        <dbReference type="ARBA" id="ARBA00015810"/>
    </source>
</evidence>
<organism evidence="14 15">
    <name type="scientific">Spartinivicinus poritis</name>
    <dbReference type="NCBI Taxonomy" id="2994640"/>
    <lineage>
        <taxon>Bacteria</taxon>
        <taxon>Pseudomonadati</taxon>
        <taxon>Pseudomonadota</taxon>
        <taxon>Gammaproteobacteria</taxon>
        <taxon>Oceanospirillales</taxon>
        <taxon>Zooshikellaceae</taxon>
        <taxon>Spartinivicinus</taxon>
    </lineage>
</organism>
<feature type="domain" description="Tyr recombinase" evidence="12">
    <location>
        <begin position="108"/>
        <end position="291"/>
    </location>
</feature>
<feature type="active site" description="O-(3'-phospho-DNA)-tyrosine intermediate" evidence="11">
    <location>
        <position position="278"/>
    </location>
</feature>
<proteinExistence type="inferred from homology"/>
<keyword evidence="5 11" id="KW-0132">Cell division</keyword>
<dbReference type="PROSITE" id="PS51898">
    <property type="entry name" value="TYR_RECOMBINASE"/>
    <property type="match status" value="1"/>
</dbReference>
<evidence type="ECO:0000256" key="1">
    <source>
        <dbReference type="ARBA" id="ARBA00004496"/>
    </source>
</evidence>
<dbReference type="InterPro" id="IPR002104">
    <property type="entry name" value="Integrase_catalytic"/>
</dbReference>
<comment type="subunit">
    <text evidence="11">Forms a cyclic heterotetrameric complex composed of two molecules of XerC and two molecules of XerD.</text>
</comment>
<dbReference type="InterPro" id="IPR010998">
    <property type="entry name" value="Integrase_recombinase_N"/>
</dbReference>
<evidence type="ECO:0000259" key="12">
    <source>
        <dbReference type="PROSITE" id="PS51898"/>
    </source>
</evidence>
<comment type="function">
    <text evidence="11">Site-specific tyrosine recombinase, which acts by catalyzing the cutting and rejoining of the recombining DNA molecules. The XerC-XerD complex is essential to convert dimers of the bacterial chromosome into monomers to permit their segregation at cell division. It also contributes to the segregational stability of plasmids.</text>
</comment>
<evidence type="ECO:0000256" key="5">
    <source>
        <dbReference type="ARBA" id="ARBA00022618"/>
    </source>
</evidence>
<evidence type="ECO:0000313" key="15">
    <source>
        <dbReference type="Proteomes" id="UP001528823"/>
    </source>
</evidence>
<gene>
    <name evidence="11 14" type="primary">xerD</name>
    <name evidence="14" type="ORF">ORQ98_00685</name>
</gene>